<keyword evidence="2" id="KW-1185">Reference proteome</keyword>
<evidence type="ECO:0000313" key="1">
    <source>
        <dbReference type="EMBL" id="VDM67451.1"/>
    </source>
</evidence>
<gene>
    <name evidence="1" type="ORF">SVUK_LOCUS2449</name>
</gene>
<sequence length="109" mass="12088">MIVDLVSAARQANWENARDLLYRHWGSECPKLYAPNPDHPWEIAQDDKDINKALFVPLAGAFCADSAVTDSSLRPLIEKTGLSAETRRPGQICGHVFKNGELTYSCKVS</sequence>
<protein>
    <submittedName>
        <fullName evidence="1">Uncharacterized protein</fullName>
    </submittedName>
</protein>
<organism evidence="1 2">
    <name type="scientific">Strongylus vulgaris</name>
    <name type="common">Blood worm</name>
    <dbReference type="NCBI Taxonomy" id="40348"/>
    <lineage>
        <taxon>Eukaryota</taxon>
        <taxon>Metazoa</taxon>
        <taxon>Ecdysozoa</taxon>
        <taxon>Nematoda</taxon>
        <taxon>Chromadorea</taxon>
        <taxon>Rhabditida</taxon>
        <taxon>Rhabditina</taxon>
        <taxon>Rhabditomorpha</taxon>
        <taxon>Strongyloidea</taxon>
        <taxon>Strongylidae</taxon>
        <taxon>Strongylus</taxon>
    </lineage>
</organism>
<evidence type="ECO:0000313" key="2">
    <source>
        <dbReference type="Proteomes" id="UP000270094"/>
    </source>
</evidence>
<dbReference type="OrthoDB" id="26387at2759"/>
<proteinExistence type="predicted"/>
<reference evidence="1 2" key="1">
    <citation type="submission" date="2018-11" db="EMBL/GenBank/DDBJ databases">
        <authorList>
            <consortium name="Pathogen Informatics"/>
        </authorList>
    </citation>
    <scope>NUCLEOTIDE SEQUENCE [LARGE SCALE GENOMIC DNA]</scope>
</reference>
<name>A0A3P7I1Y3_STRVU</name>
<dbReference type="AlphaFoldDB" id="A0A3P7I1Y3"/>
<dbReference type="EMBL" id="UYYB01005551">
    <property type="protein sequence ID" value="VDM67451.1"/>
    <property type="molecule type" value="Genomic_DNA"/>
</dbReference>
<dbReference type="Proteomes" id="UP000270094">
    <property type="component" value="Unassembled WGS sequence"/>
</dbReference>
<accession>A0A3P7I1Y3</accession>